<keyword evidence="1" id="KW-0472">Membrane</keyword>
<protein>
    <submittedName>
        <fullName evidence="2">Tfp pilus assembly protein PilW</fullName>
    </submittedName>
</protein>
<dbReference type="InterPro" id="IPR012902">
    <property type="entry name" value="N_methyl_site"/>
</dbReference>
<feature type="transmembrane region" description="Helical" evidence="1">
    <location>
        <begin position="20"/>
        <end position="39"/>
    </location>
</feature>
<dbReference type="GO" id="GO:0043683">
    <property type="term" value="P:type IV pilus assembly"/>
    <property type="evidence" value="ECO:0007669"/>
    <property type="project" value="InterPro"/>
</dbReference>
<evidence type="ECO:0000313" key="2">
    <source>
        <dbReference type="EMBL" id="AFL74090.1"/>
    </source>
</evidence>
<keyword evidence="1" id="KW-0812">Transmembrane</keyword>
<gene>
    <name evidence="2" type="ordered locus">Thivi_2139</name>
</gene>
<proteinExistence type="predicted"/>
<evidence type="ECO:0000256" key="1">
    <source>
        <dbReference type="SAM" id="Phobius"/>
    </source>
</evidence>
<dbReference type="AlphaFoldDB" id="I3YAS2"/>
<dbReference type="HOGENOM" id="CLU_052493_1_0_6"/>
<sequence length="329" mass="34570">MNTMRNNGRTLQAGLTLIELMIAMTLGLFLMLGVTNVYLAQRQAYRTNENLANMQNNARAAFELMARELREAGVNPCGTPIVSNVTNGSSASTWLNWSAGGIQGFESSASLPVDVVTTAAARIAGTDAVIVRSGSLDNPMIIADHTSTTDPLKVNTASHGFLTNDLLMACDFRQATIFQTTSASSASVDIGHATGVGTPGNCSDSFVTNCAGAGHQFAANGFLTELSVTAWYVGDNGRGGSSLYRILNGGAPQEIAEGITDMQLQYLTRTGTSPATDYVDASSIASWANTANALVIAVRVTLDLESRENAGSDGAPLKRSLIHVVNRRG</sequence>
<name>I3YAS2_THIV6</name>
<organism evidence="2 3">
    <name type="scientific">Thiocystis violascens (strain ATCC 17096 / DSM 198 / 6111)</name>
    <name type="common">Chromatium violascens</name>
    <dbReference type="NCBI Taxonomy" id="765911"/>
    <lineage>
        <taxon>Bacteria</taxon>
        <taxon>Pseudomonadati</taxon>
        <taxon>Pseudomonadota</taxon>
        <taxon>Gammaproteobacteria</taxon>
        <taxon>Chromatiales</taxon>
        <taxon>Chromatiaceae</taxon>
        <taxon>Thiocystis</taxon>
    </lineage>
</organism>
<dbReference type="Pfam" id="PF16074">
    <property type="entry name" value="PilW"/>
    <property type="match status" value="1"/>
</dbReference>
<reference evidence="2 3" key="1">
    <citation type="submission" date="2012-06" db="EMBL/GenBank/DDBJ databases">
        <title>Complete sequence of Thiocystis violascens DSM 198.</title>
        <authorList>
            <consortium name="US DOE Joint Genome Institute"/>
            <person name="Lucas S."/>
            <person name="Han J."/>
            <person name="Lapidus A."/>
            <person name="Cheng J.-F."/>
            <person name="Goodwin L."/>
            <person name="Pitluck S."/>
            <person name="Peters L."/>
            <person name="Ovchinnikova G."/>
            <person name="Teshima H."/>
            <person name="Detter J.C."/>
            <person name="Han C."/>
            <person name="Tapia R."/>
            <person name="Land M."/>
            <person name="Hauser L."/>
            <person name="Kyrpides N."/>
            <person name="Ivanova N."/>
            <person name="Pagani I."/>
            <person name="Vogl K."/>
            <person name="Liu Z."/>
            <person name="Frigaard N.-U."/>
            <person name="Bryant D."/>
            <person name="Woyke T."/>
        </authorList>
    </citation>
    <scope>NUCLEOTIDE SEQUENCE [LARGE SCALE GENOMIC DNA]</scope>
    <source>
        <strain evidence="3">ATCC 17096 / DSM 198 / 6111</strain>
    </source>
</reference>
<accession>I3YAS2</accession>
<dbReference type="InterPro" id="IPR032092">
    <property type="entry name" value="PilW"/>
</dbReference>
<dbReference type="RefSeq" id="WP_014778540.1">
    <property type="nucleotide sequence ID" value="NC_018012.1"/>
</dbReference>
<dbReference type="PROSITE" id="PS00409">
    <property type="entry name" value="PROKAR_NTER_METHYL"/>
    <property type="match status" value="1"/>
</dbReference>
<evidence type="ECO:0000313" key="3">
    <source>
        <dbReference type="Proteomes" id="UP000006062"/>
    </source>
</evidence>
<dbReference type="KEGG" id="tvi:Thivi_2139"/>
<dbReference type="STRING" id="765911.Thivi_2139"/>
<dbReference type="EMBL" id="CP003154">
    <property type="protein sequence ID" value="AFL74090.1"/>
    <property type="molecule type" value="Genomic_DNA"/>
</dbReference>
<dbReference type="Pfam" id="PF07963">
    <property type="entry name" value="N_methyl"/>
    <property type="match status" value="1"/>
</dbReference>
<dbReference type="eggNOG" id="COG4966">
    <property type="taxonomic scope" value="Bacteria"/>
</dbReference>
<dbReference type="Proteomes" id="UP000006062">
    <property type="component" value="Chromosome"/>
</dbReference>
<keyword evidence="3" id="KW-1185">Reference proteome</keyword>
<keyword evidence="1" id="KW-1133">Transmembrane helix</keyword>